<evidence type="ECO:0000256" key="13">
    <source>
        <dbReference type="ARBA" id="ARBA00048144"/>
    </source>
</evidence>
<evidence type="ECO:0000256" key="18">
    <source>
        <dbReference type="ARBA" id="ARBA00048739"/>
    </source>
</evidence>
<dbReference type="STRING" id="283909.R7VKN2"/>
<dbReference type="EnsemblMetazoa" id="CapteT150351">
    <property type="protein sequence ID" value="CapteP150351"/>
    <property type="gene ID" value="CapteG150351"/>
</dbReference>
<comment type="catalytic activity">
    <reaction evidence="15">
        <text>resolvin D2 + NAD(+) = 7-oxoresolvin D2 + NADH + H(+)</text>
        <dbReference type="Rhea" id="RHEA:53584"/>
        <dbReference type="ChEBI" id="CHEBI:15378"/>
        <dbReference type="ChEBI" id="CHEBI:57540"/>
        <dbReference type="ChEBI" id="CHEBI:57945"/>
        <dbReference type="ChEBI" id="CHEBI:133367"/>
        <dbReference type="ChEBI" id="CHEBI:137497"/>
    </reaction>
    <physiologicalReaction direction="left-to-right" evidence="15">
        <dbReference type="Rhea" id="RHEA:53585"/>
    </physiologicalReaction>
</comment>
<dbReference type="PROSITE" id="PS00061">
    <property type="entry name" value="ADH_SHORT"/>
    <property type="match status" value="1"/>
</dbReference>
<sequence length="247" mass="26104">MKLEGKTAVITGGAQGLGKGFAQHILESGGKVALLDLKVSVGLETANEFNAKYGQGSAIFIQCDVTDKDQFQSALGSAIQVFGRYDILVNNAGISTHEDFDVVLKVNLAAVIEGTLSAMSHMREDKGGSGGLIVNIASTAGLTPVPLDPMYTASKFGVVGFSRSIGPAVESLGVKVLCLCPSYTRTTMVTDFLETTDKTHVGNLRIMEVPEVVEAFGKLVEDERNGSVLSITPGGPSYRFQNRTAKL</sequence>
<dbReference type="EC" id="1.1.1.232" evidence="4"/>
<dbReference type="Pfam" id="PF00106">
    <property type="entry name" value="adh_short"/>
    <property type="match status" value="1"/>
</dbReference>
<evidence type="ECO:0000256" key="16">
    <source>
        <dbReference type="ARBA" id="ARBA00048535"/>
    </source>
</evidence>
<evidence type="ECO:0000256" key="22">
    <source>
        <dbReference type="RuleBase" id="RU000363"/>
    </source>
</evidence>
<dbReference type="AlphaFoldDB" id="R7VKN2"/>
<evidence type="ECO:0000256" key="4">
    <source>
        <dbReference type="ARBA" id="ARBA00039060"/>
    </source>
</evidence>
<dbReference type="GO" id="GO:0016404">
    <property type="term" value="F:15-hydroxyprostaglandin dehydrogenase (NAD+) activity"/>
    <property type="evidence" value="ECO:0007669"/>
    <property type="project" value="UniProtKB-EC"/>
</dbReference>
<dbReference type="HOGENOM" id="CLU_010194_2_16_1"/>
<evidence type="ECO:0000256" key="19">
    <source>
        <dbReference type="ARBA" id="ARBA00048921"/>
    </source>
</evidence>
<accession>R7VKN2</accession>
<evidence type="ECO:0000256" key="8">
    <source>
        <dbReference type="ARBA" id="ARBA00045705"/>
    </source>
</evidence>
<dbReference type="PRINTS" id="PR00081">
    <property type="entry name" value="GDHRDH"/>
</dbReference>
<reference evidence="23 25" key="2">
    <citation type="journal article" date="2013" name="Nature">
        <title>Insights into bilaterian evolution from three spiralian genomes.</title>
        <authorList>
            <person name="Simakov O."/>
            <person name="Marletaz F."/>
            <person name="Cho S.J."/>
            <person name="Edsinger-Gonzales E."/>
            <person name="Havlak P."/>
            <person name="Hellsten U."/>
            <person name="Kuo D.H."/>
            <person name="Larsson T."/>
            <person name="Lv J."/>
            <person name="Arendt D."/>
            <person name="Savage R."/>
            <person name="Osoegawa K."/>
            <person name="de Jong P."/>
            <person name="Grimwood J."/>
            <person name="Chapman J.A."/>
            <person name="Shapiro H."/>
            <person name="Aerts A."/>
            <person name="Otillar R.P."/>
            <person name="Terry A.Y."/>
            <person name="Boore J.L."/>
            <person name="Grigoriev I.V."/>
            <person name="Lindberg D.R."/>
            <person name="Seaver E.C."/>
            <person name="Weisblat D.A."/>
            <person name="Putnam N.H."/>
            <person name="Rokhsar D.S."/>
        </authorList>
    </citation>
    <scope>NUCLEOTIDE SEQUENCE</scope>
    <source>
        <strain evidence="23 25">I ESC-2004</strain>
    </source>
</reference>
<organism evidence="23">
    <name type="scientific">Capitella teleta</name>
    <name type="common">Polychaete worm</name>
    <dbReference type="NCBI Taxonomy" id="283909"/>
    <lineage>
        <taxon>Eukaryota</taxon>
        <taxon>Metazoa</taxon>
        <taxon>Spiralia</taxon>
        <taxon>Lophotrochozoa</taxon>
        <taxon>Annelida</taxon>
        <taxon>Polychaeta</taxon>
        <taxon>Sedentaria</taxon>
        <taxon>Scolecida</taxon>
        <taxon>Capitellidae</taxon>
        <taxon>Capitella</taxon>
    </lineage>
</organism>
<dbReference type="Gene3D" id="3.40.50.720">
    <property type="entry name" value="NAD(P)-binding Rossmann-like Domain"/>
    <property type="match status" value="1"/>
</dbReference>
<evidence type="ECO:0000256" key="12">
    <source>
        <dbReference type="ARBA" id="ARBA00048140"/>
    </source>
</evidence>
<comment type="catalytic activity">
    <reaction evidence="16">
        <text>lipoxin A4 + NAD(+) = 15-oxo-(5S,6R)-dihydroxy-(7E,9E,11Z,13E)-eicosatetraenoate + NADH + H(+)</text>
        <dbReference type="Rhea" id="RHEA:41572"/>
        <dbReference type="ChEBI" id="CHEBI:15378"/>
        <dbReference type="ChEBI" id="CHEBI:57540"/>
        <dbReference type="ChEBI" id="CHEBI:57945"/>
        <dbReference type="ChEBI" id="CHEBI:67026"/>
        <dbReference type="ChEBI" id="CHEBI:78311"/>
    </reaction>
    <physiologicalReaction direction="left-to-right" evidence="16">
        <dbReference type="Rhea" id="RHEA:41573"/>
    </physiologicalReaction>
</comment>
<comment type="catalytic activity">
    <reaction evidence="17">
        <text>prostaglandin A1 + NAD(+) = 15-oxo-prostaglandin A1 + NADH + H(+)</text>
        <dbReference type="Rhea" id="RHEA:41263"/>
        <dbReference type="ChEBI" id="CHEBI:15378"/>
        <dbReference type="ChEBI" id="CHEBI:57398"/>
        <dbReference type="ChEBI" id="CHEBI:57540"/>
        <dbReference type="ChEBI" id="CHEBI:57945"/>
        <dbReference type="ChEBI" id="CHEBI:85072"/>
    </reaction>
    <physiologicalReaction direction="left-to-right" evidence="17">
        <dbReference type="Rhea" id="RHEA:41264"/>
    </physiologicalReaction>
</comment>
<evidence type="ECO:0000256" key="1">
    <source>
        <dbReference type="ARBA" id="ARBA00006484"/>
    </source>
</evidence>
<evidence type="ECO:0000313" key="25">
    <source>
        <dbReference type="Proteomes" id="UP000014760"/>
    </source>
</evidence>
<evidence type="ECO:0000256" key="17">
    <source>
        <dbReference type="ARBA" id="ARBA00048611"/>
    </source>
</evidence>
<evidence type="ECO:0000313" key="24">
    <source>
        <dbReference type="EnsemblMetazoa" id="CapteP150351"/>
    </source>
</evidence>
<reference evidence="24" key="3">
    <citation type="submission" date="2015-06" db="UniProtKB">
        <authorList>
            <consortium name="EnsemblMetazoa"/>
        </authorList>
    </citation>
    <scope>IDENTIFICATION</scope>
</reference>
<evidence type="ECO:0000256" key="6">
    <source>
        <dbReference type="ARBA" id="ARBA00041812"/>
    </source>
</evidence>
<evidence type="ECO:0000313" key="23">
    <source>
        <dbReference type="EMBL" id="ELU17526.1"/>
    </source>
</evidence>
<keyword evidence="2" id="KW-0560">Oxidoreductase</keyword>
<dbReference type="GO" id="GO:0005737">
    <property type="term" value="C:cytoplasm"/>
    <property type="evidence" value="ECO:0007669"/>
    <property type="project" value="TreeGrafter"/>
</dbReference>
<evidence type="ECO:0000256" key="3">
    <source>
        <dbReference type="ARBA" id="ARBA00038968"/>
    </source>
</evidence>
<evidence type="ECO:0000256" key="20">
    <source>
        <dbReference type="ARBA" id="ARBA00049151"/>
    </source>
</evidence>
<evidence type="ECO:0000256" key="9">
    <source>
        <dbReference type="ARBA" id="ARBA00047325"/>
    </source>
</evidence>
<evidence type="ECO:0000256" key="11">
    <source>
        <dbReference type="ARBA" id="ARBA00048008"/>
    </source>
</evidence>
<comment type="catalytic activity">
    <reaction evidence="13">
        <text>(11R)-hydroxy-(5Z,8Z,12E,14Z)-eicosatetraenoate + NAD(+) = 11-oxo-(5Z,8Z,12E,14Z)-eicosatetraenoate + NADH + H(+)</text>
        <dbReference type="Rhea" id="RHEA:48640"/>
        <dbReference type="ChEBI" id="CHEBI:15378"/>
        <dbReference type="ChEBI" id="CHEBI:57540"/>
        <dbReference type="ChEBI" id="CHEBI:57945"/>
        <dbReference type="ChEBI" id="CHEBI:78836"/>
        <dbReference type="ChEBI" id="CHEBI:90697"/>
    </reaction>
    <physiologicalReaction direction="left-to-right" evidence="13">
        <dbReference type="Rhea" id="RHEA:48641"/>
    </physiologicalReaction>
</comment>
<dbReference type="EMBL" id="KB292487">
    <property type="protein sequence ID" value="ELU17526.1"/>
    <property type="molecule type" value="Genomic_DNA"/>
</dbReference>
<comment type="catalytic activity">
    <reaction evidence="18">
        <text>prostaglandin E2 + NAD(+) = 15-oxoprostaglandin E2 + NADH + H(+)</text>
        <dbReference type="Rhea" id="RHEA:11876"/>
        <dbReference type="ChEBI" id="CHEBI:15378"/>
        <dbReference type="ChEBI" id="CHEBI:57400"/>
        <dbReference type="ChEBI" id="CHEBI:57540"/>
        <dbReference type="ChEBI" id="CHEBI:57945"/>
        <dbReference type="ChEBI" id="CHEBI:606564"/>
        <dbReference type="EC" id="1.1.1.141"/>
    </reaction>
    <physiologicalReaction direction="left-to-right" evidence="18">
        <dbReference type="Rhea" id="RHEA:11877"/>
    </physiologicalReaction>
</comment>
<dbReference type="PANTHER" id="PTHR44229:SF4">
    <property type="entry name" value="15-HYDROXYPROSTAGLANDIN DEHYDROGENASE [NAD(+)]"/>
    <property type="match status" value="1"/>
</dbReference>
<evidence type="ECO:0000256" key="2">
    <source>
        <dbReference type="ARBA" id="ARBA00023002"/>
    </source>
</evidence>
<comment type="catalytic activity">
    <reaction evidence="12">
        <text>15-oxo-(5S,6R)-dihydroxy-(7E,9E,11Z)-eicosatrienoate + NADH + H(+) = (5S,6R,15S)-trihydroxy-(7E,9E,11Z)-eicosatrienoate + NAD(+)</text>
        <dbReference type="Rhea" id="RHEA:41596"/>
        <dbReference type="ChEBI" id="CHEBI:15378"/>
        <dbReference type="ChEBI" id="CHEBI:57540"/>
        <dbReference type="ChEBI" id="CHEBI:57945"/>
        <dbReference type="ChEBI" id="CHEBI:78325"/>
        <dbReference type="ChEBI" id="CHEBI:78329"/>
    </reaction>
    <physiologicalReaction direction="left-to-right" evidence="12">
        <dbReference type="Rhea" id="RHEA:41597"/>
    </physiologicalReaction>
</comment>
<name>R7VKN2_CAPTE</name>
<dbReference type="PANTHER" id="PTHR44229">
    <property type="entry name" value="15-HYDROXYPROSTAGLANDIN DEHYDROGENASE [NAD(+)]"/>
    <property type="match status" value="1"/>
</dbReference>
<comment type="catalytic activity">
    <reaction evidence="19">
        <text>resolvin D2 + NAD(+) = 16-oxoresolvin D2 + NADH + H(+)</text>
        <dbReference type="Rhea" id="RHEA:53588"/>
        <dbReference type="ChEBI" id="CHEBI:15378"/>
        <dbReference type="ChEBI" id="CHEBI:57540"/>
        <dbReference type="ChEBI" id="CHEBI:57945"/>
        <dbReference type="ChEBI" id="CHEBI:133367"/>
        <dbReference type="ChEBI" id="CHEBI:137498"/>
    </reaction>
    <physiologicalReaction direction="left-to-right" evidence="19">
        <dbReference type="Rhea" id="RHEA:53589"/>
    </physiologicalReaction>
</comment>
<comment type="function">
    <text evidence="8">Catalyzes the NAD-dependent dehydrogenation (oxidation) of a broad array of hydroxylated polyunsaturated fatty acids (mainly eicosanoids and docosanoids, including prostaglandins, lipoxins and resolvins), yielding their corresponding keto (oxo) metabolites. Decreases the levels of the pro-proliferative prostaglandins such as prostaglandin E2 (whose activity is increased in cancer because of an increase in the expression of cyclooxygenase 2) and generates oxo-fatty acid products that can profoundly influence cell function by abrogating pro-inflammatory cytokine expression. Converts resolvins E1, D1 and D2 to their oxo products, which represents a mode of resolvin inactivation. Resolvin E1 plays important roles during the resolution phase of acute inflammation, while resolvins D1 and D2 have a unique role in obesity-induced adipose inflammation.</text>
</comment>
<dbReference type="OMA" id="SCKYHEF"/>
<dbReference type="Proteomes" id="UP000014760">
    <property type="component" value="Unassembled WGS sequence"/>
</dbReference>
<dbReference type="InterPro" id="IPR036291">
    <property type="entry name" value="NAD(P)-bd_dom_sf"/>
</dbReference>
<reference evidence="25" key="1">
    <citation type="submission" date="2012-12" db="EMBL/GenBank/DDBJ databases">
        <authorList>
            <person name="Hellsten U."/>
            <person name="Grimwood J."/>
            <person name="Chapman J.A."/>
            <person name="Shapiro H."/>
            <person name="Aerts A."/>
            <person name="Otillar R.P."/>
            <person name="Terry A.Y."/>
            <person name="Boore J.L."/>
            <person name="Simakov O."/>
            <person name="Marletaz F."/>
            <person name="Cho S.-J."/>
            <person name="Edsinger-Gonzales E."/>
            <person name="Havlak P."/>
            <person name="Kuo D.-H."/>
            <person name="Larsson T."/>
            <person name="Lv J."/>
            <person name="Arendt D."/>
            <person name="Savage R."/>
            <person name="Osoegawa K."/>
            <person name="de Jong P."/>
            <person name="Lindberg D.R."/>
            <person name="Seaver E.C."/>
            <person name="Weisblat D.A."/>
            <person name="Putnam N.H."/>
            <person name="Grigoriev I.V."/>
            <person name="Rokhsar D.S."/>
        </authorList>
    </citation>
    <scope>NUCLEOTIDE SEQUENCE</scope>
    <source>
        <strain evidence="25">I ESC-2004</strain>
    </source>
</reference>
<dbReference type="GO" id="GO:0047034">
    <property type="term" value="F:15-hydroxyicosatetraenoate dehydrogenase activity"/>
    <property type="evidence" value="ECO:0007669"/>
    <property type="project" value="UniProtKB-EC"/>
</dbReference>
<gene>
    <name evidence="23" type="ORF">CAPTEDRAFT_150351</name>
</gene>
<dbReference type="PRINTS" id="PR00080">
    <property type="entry name" value="SDRFAMILY"/>
</dbReference>
<keyword evidence="25" id="KW-1185">Reference proteome</keyword>
<dbReference type="FunCoup" id="R7VKN2">
    <property type="interactions" value="92"/>
</dbReference>
<comment type="catalytic activity">
    <reaction evidence="21">
        <text>resolvin E1 + NAD(+) = 18-oxo-resolvin E1 + NADH + H(+)</text>
        <dbReference type="Rhea" id="RHEA:49244"/>
        <dbReference type="ChEBI" id="CHEBI:15378"/>
        <dbReference type="ChEBI" id="CHEBI:57540"/>
        <dbReference type="ChEBI" id="CHEBI:57945"/>
        <dbReference type="ChEBI" id="CHEBI:91000"/>
        <dbReference type="ChEBI" id="CHEBI:91001"/>
    </reaction>
    <physiologicalReaction direction="left-to-right" evidence="21">
        <dbReference type="Rhea" id="RHEA:49245"/>
    </physiologicalReaction>
</comment>
<evidence type="ECO:0000256" key="5">
    <source>
        <dbReference type="ARBA" id="ARBA00040276"/>
    </source>
</evidence>
<comment type="catalytic activity">
    <reaction evidence="10">
        <text>resolvin D1 + NAD(+) = 8-oxoresolvin D1 + NADH + H(+)</text>
        <dbReference type="Rhea" id="RHEA:50124"/>
        <dbReference type="ChEBI" id="CHEBI:15378"/>
        <dbReference type="ChEBI" id="CHEBI:57540"/>
        <dbReference type="ChEBI" id="CHEBI:57945"/>
        <dbReference type="ChEBI" id="CHEBI:132079"/>
        <dbReference type="ChEBI" id="CHEBI:132080"/>
    </reaction>
    <physiologicalReaction direction="left-to-right" evidence="10">
        <dbReference type="Rhea" id="RHEA:50125"/>
    </physiologicalReaction>
</comment>
<dbReference type="SUPFAM" id="SSF51735">
    <property type="entry name" value="NAD(P)-binding Rossmann-fold domains"/>
    <property type="match status" value="1"/>
</dbReference>
<evidence type="ECO:0000256" key="21">
    <source>
        <dbReference type="ARBA" id="ARBA00049188"/>
    </source>
</evidence>
<dbReference type="InterPro" id="IPR002347">
    <property type="entry name" value="SDR_fam"/>
</dbReference>
<protein>
    <recommendedName>
        <fullName evidence="5">15-hydroxyprostaglandin dehydrogenase [NAD(+)]</fullName>
        <ecNumber evidence="3">1.1.1.141</ecNumber>
        <ecNumber evidence="4">1.1.1.232</ecNumber>
    </recommendedName>
    <alternativeName>
        <fullName evidence="7">Eicosanoid/docosanoid dehydrogenase [NAD(+)]</fullName>
    </alternativeName>
    <alternativeName>
        <fullName evidence="6">Prostaglandin dehydrogenase 1</fullName>
    </alternativeName>
</protein>
<evidence type="ECO:0000256" key="7">
    <source>
        <dbReference type="ARBA" id="ARBA00042026"/>
    </source>
</evidence>
<evidence type="ECO:0000256" key="14">
    <source>
        <dbReference type="ARBA" id="ARBA00048170"/>
    </source>
</evidence>
<evidence type="ECO:0000256" key="10">
    <source>
        <dbReference type="ARBA" id="ARBA00047672"/>
    </source>
</evidence>
<proteinExistence type="inferred from homology"/>
<evidence type="ECO:0000256" key="15">
    <source>
        <dbReference type="ARBA" id="ARBA00048393"/>
    </source>
</evidence>
<comment type="catalytic activity">
    <reaction evidence="20">
        <text>(15S)-hydroxy-(5Z,8Z,11Z,13E)-eicosatetraenoate + NAD(+) = 15-oxo-(5Z,8Z,11Z,13E)-eicosatetraenoate + NADH + H(+)</text>
        <dbReference type="Rhea" id="RHEA:23260"/>
        <dbReference type="ChEBI" id="CHEBI:15378"/>
        <dbReference type="ChEBI" id="CHEBI:57409"/>
        <dbReference type="ChEBI" id="CHEBI:57410"/>
        <dbReference type="ChEBI" id="CHEBI:57540"/>
        <dbReference type="ChEBI" id="CHEBI:57945"/>
        <dbReference type="EC" id="1.1.1.232"/>
    </reaction>
    <physiologicalReaction direction="left-to-right" evidence="20">
        <dbReference type="Rhea" id="RHEA:23261"/>
    </physiologicalReaction>
</comment>
<dbReference type="EC" id="1.1.1.141" evidence="3"/>
<comment type="similarity">
    <text evidence="1 22">Belongs to the short-chain dehydrogenases/reductases (SDR) family.</text>
</comment>
<dbReference type="OrthoDB" id="37659at2759"/>
<dbReference type="EMBL" id="AMQN01016860">
    <property type="status" value="NOT_ANNOTATED_CDS"/>
    <property type="molecule type" value="Genomic_DNA"/>
</dbReference>
<comment type="catalytic activity">
    <reaction evidence="9">
        <text>prostaglandin E1 + NAD(+) = 15-oxoprostaglandin E1 + NADH + H(+)</text>
        <dbReference type="Rhea" id="RHEA:16477"/>
        <dbReference type="ChEBI" id="CHEBI:15378"/>
        <dbReference type="ChEBI" id="CHEBI:57397"/>
        <dbReference type="ChEBI" id="CHEBI:57401"/>
        <dbReference type="ChEBI" id="CHEBI:57540"/>
        <dbReference type="ChEBI" id="CHEBI:57945"/>
    </reaction>
    <physiologicalReaction direction="left-to-right" evidence="9">
        <dbReference type="Rhea" id="RHEA:16478"/>
    </physiologicalReaction>
</comment>
<comment type="catalytic activity">
    <reaction evidence="11">
        <text>14-hydroxy-(4Z,7Z,10Z,12E,16Z,19Z)-docosahexaenoate + NAD(+) = 14-oxo-(4Z,7Z,10Z,12E,16Z,19Z)-docosahexaenoate + NADH + H(+)</text>
        <dbReference type="Rhea" id="RHEA:48952"/>
        <dbReference type="ChEBI" id="CHEBI:15378"/>
        <dbReference type="ChEBI" id="CHEBI:57540"/>
        <dbReference type="ChEBI" id="CHEBI:57945"/>
        <dbReference type="ChEBI" id="CHEBI:90866"/>
        <dbReference type="ChEBI" id="CHEBI:90867"/>
    </reaction>
    <physiologicalReaction direction="left-to-right" evidence="11">
        <dbReference type="Rhea" id="RHEA:48953"/>
    </physiologicalReaction>
</comment>
<comment type="catalytic activity">
    <reaction evidence="14">
        <text>resolvin D1 + NAD(+) = 17-oxoresolvin D1 + NADH + H(+)</text>
        <dbReference type="Rhea" id="RHEA:50128"/>
        <dbReference type="ChEBI" id="CHEBI:15378"/>
        <dbReference type="ChEBI" id="CHEBI:57540"/>
        <dbReference type="ChEBI" id="CHEBI:57945"/>
        <dbReference type="ChEBI" id="CHEBI:132079"/>
        <dbReference type="ChEBI" id="CHEBI:132081"/>
    </reaction>
    <physiologicalReaction direction="left-to-right" evidence="14">
        <dbReference type="Rhea" id="RHEA:50129"/>
    </physiologicalReaction>
</comment>
<dbReference type="InterPro" id="IPR020904">
    <property type="entry name" value="Sc_DH/Rdtase_CS"/>
</dbReference>